<dbReference type="PANTHER" id="PTHR12338:SF5">
    <property type="entry name" value="ANTIGEN 43-RELATED"/>
    <property type="match status" value="1"/>
</dbReference>
<dbReference type="HOGENOM" id="CLU_004995_0_0_7"/>
<proteinExistence type="predicted"/>
<dbReference type="EMBL" id="CP001999">
    <property type="protein sequence ID" value="ADG94762.1"/>
    <property type="molecule type" value="Genomic_DNA"/>
</dbReference>
<dbReference type="Proteomes" id="UP000000939">
    <property type="component" value="Chromosome"/>
</dbReference>
<dbReference type="SUPFAM" id="SSF51126">
    <property type="entry name" value="Pectin lyase-like"/>
    <property type="match status" value="1"/>
</dbReference>
<keyword evidence="2" id="KW-0732">Signal</keyword>
<dbReference type="AlphaFoldDB" id="D5V7Z2"/>
<dbReference type="SMART" id="SM00912">
    <property type="entry name" value="Haemagg_act"/>
    <property type="match status" value="1"/>
</dbReference>
<keyword evidence="5" id="KW-1185">Reference proteome</keyword>
<dbReference type="PANTHER" id="PTHR12338">
    <property type="entry name" value="AUTOTRANSPORTER"/>
    <property type="match status" value="1"/>
</dbReference>
<evidence type="ECO:0000313" key="4">
    <source>
        <dbReference type="EMBL" id="ADG94762.1"/>
    </source>
</evidence>
<evidence type="ECO:0000313" key="5">
    <source>
        <dbReference type="Proteomes" id="UP000000939"/>
    </source>
</evidence>
<dbReference type="RefSeq" id="WP_013136906.1">
    <property type="nucleotide sequence ID" value="NC_014166.1"/>
</dbReference>
<feature type="chain" id="PRO_5003078506" evidence="2">
    <location>
        <begin position="36"/>
        <end position="838"/>
    </location>
</feature>
<evidence type="ECO:0000259" key="3">
    <source>
        <dbReference type="SMART" id="SM00912"/>
    </source>
</evidence>
<feature type="domain" description="Filamentous haemagglutinin FhaB/tRNA nuclease CdiA-like TPS" evidence="3">
    <location>
        <begin position="33"/>
        <end position="145"/>
    </location>
</feature>
<dbReference type="OrthoDB" id="468094at2"/>
<dbReference type="InterPro" id="IPR050909">
    <property type="entry name" value="Bact_Autotransporter_VF"/>
</dbReference>
<evidence type="ECO:0000256" key="2">
    <source>
        <dbReference type="SAM" id="SignalP"/>
    </source>
</evidence>
<dbReference type="InterPro" id="IPR012334">
    <property type="entry name" value="Pectin_lyas_fold"/>
</dbReference>
<dbReference type="InterPro" id="IPR008638">
    <property type="entry name" value="FhaB/CdiA-like_TPS"/>
</dbReference>
<accession>D5V7Z2</accession>
<protein>
    <submittedName>
        <fullName evidence="4">Filamentous hemagglutinin family outer membrane protein</fullName>
    </submittedName>
</protein>
<dbReference type="KEGG" id="ant:Arnit_3116"/>
<organism evidence="4 5">
    <name type="scientific">Arcobacter nitrofigilis (strain ATCC 33309 / DSM 7299 / CCUG 15893 / LMG 7604 / NCTC 12251 / CI)</name>
    <name type="common">Campylobacter nitrofigilis</name>
    <dbReference type="NCBI Taxonomy" id="572480"/>
    <lineage>
        <taxon>Bacteria</taxon>
        <taxon>Pseudomonadati</taxon>
        <taxon>Campylobacterota</taxon>
        <taxon>Epsilonproteobacteria</taxon>
        <taxon>Campylobacterales</taxon>
        <taxon>Arcobacteraceae</taxon>
        <taxon>Arcobacter</taxon>
    </lineage>
</organism>
<dbReference type="Pfam" id="PF05860">
    <property type="entry name" value="TPS"/>
    <property type="match status" value="1"/>
</dbReference>
<name>D5V7Z2_ARCNC</name>
<feature type="region of interest" description="Disordered" evidence="1">
    <location>
        <begin position="340"/>
        <end position="366"/>
    </location>
</feature>
<gene>
    <name evidence="4" type="ordered locus">Arnit_3116</name>
</gene>
<reference evidence="4 5" key="1">
    <citation type="journal article" date="2010" name="Stand. Genomic Sci.">
        <title>Complete genome sequence of Arcobacter nitrofigilis type strain (CI).</title>
        <authorList>
            <person name="Pati A."/>
            <person name="Gronow S."/>
            <person name="Lapidus A."/>
            <person name="Copeland A."/>
            <person name="Glavina Del Rio T."/>
            <person name="Nolan M."/>
            <person name="Lucas S."/>
            <person name="Tice H."/>
            <person name="Cheng J.F."/>
            <person name="Han C."/>
            <person name="Chertkov O."/>
            <person name="Bruce D."/>
            <person name="Tapia R."/>
            <person name="Goodwin L."/>
            <person name="Pitluck S."/>
            <person name="Liolios K."/>
            <person name="Ivanova N."/>
            <person name="Mavromatis K."/>
            <person name="Chen A."/>
            <person name="Palaniappan K."/>
            <person name="Land M."/>
            <person name="Hauser L."/>
            <person name="Chang Y.J."/>
            <person name="Jeffries C.D."/>
            <person name="Detter J.C."/>
            <person name="Rohde M."/>
            <person name="Goker M."/>
            <person name="Bristow J."/>
            <person name="Eisen J.A."/>
            <person name="Markowitz V."/>
            <person name="Hugenholtz P."/>
            <person name="Klenk H.P."/>
            <person name="Kyrpides N.C."/>
        </authorList>
    </citation>
    <scope>NUCLEOTIDE SEQUENCE [LARGE SCALE GENOMIC DNA]</scope>
    <source>
        <strain evidence="5">ATCC 33309 / DSM 7299 / CCUG 15893 / LMG 7604 / NCTC 12251 / CI</strain>
    </source>
</reference>
<evidence type="ECO:0000256" key="1">
    <source>
        <dbReference type="SAM" id="MobiDB-lite"/>
    </source>
</evidence>
<feature type="compositionally biased region" description="Polar residues" evidence="1">
    <location>
        <begin position="340"/>
        <end position="360"/>
    </location>
</feature>
<dbReference type="NCBIfam" id="TIGR01901">
    <property type="entry name" value="adhes_NPXG"/>
    <property type="match status" value="1"/>
</dbReference>
<dbReference type="eggNOG" id="COG3210">
    <property type="taxonomic scope" value="Bacteria"/>
</dbReference>
<feature type="signal peptide" evidence="2">
    <location>
        <begin position="1"/>
        <end position="35"/>
    </location>
</feature>
<dbReference type="Gene3D" id="2.160.20.10">
    <property type="entry name" value="Single-stranded right-handed beta-helix, Pectin lyase-like"/>
    <property type="match status" value="1"/>
</dbReference>
<dbReference type="eggNOG" id="COG3291">
    <property type="taxonomic scope" value="Bacteria"/>
</dbReference>
<sequence length="838" mass="88135" precursor="true">MKRLIDFSSRFRILKGGKISMVVSALLASTTISYASPSGGVVTSGTANISQSGNTTNINQSTHKATINWNKFNISKNETVNFNQPNASSITLNRVIGNERSVINGALNANGQVWILNSNGVLFGKNASINTAGLLATTAKLSDNDFNIGNYNFKNTSTNSVINLGTINISNEAYAILAGKEVTNEGSIKAVKGKIHLVGADEYSINLNGNSLLNLTVKKGILDSIVKNSGSIKADAGEIYLTTNAVNELLKGVVNNTGVIEANSMGELTGKVELFAHGGEAQVGGSISATDGFVETSGKDFTFDGANIITSNWLIDPVDITIDAALATAIQNALDTADVTITTDGSNTPDTSNTGTNSESAGEGDITVNSDITWSSAKTLTLSAANNINVNNNIKSSSTDNGAGVIFLFGQKSANGDTNTYSIKDGVAVNAKSVQWRKGSDKTSLRYAIVDGAVFLGNNYIELGINKNGGFGTVDSTGTKAIPTPSLFFGRQAGNGIGMVGDADGFNSGKDLRIDYFLPGTPYEGFSVSYDGKSEQKWNYTANGTTTIELLGIDSDGLIQAKTTSKLGDLEIEQTISLDLDSRKFNNKVSLSNTGTSDISNVVFTRSVDPDNTQDMGGDYATINKIEKLISAGDSVTAVSATSIKGDAYEKSAGNQTKIIYSTSNSAVKVGYGKAFFDGTIAGMTSSSNALSNGDTKTADEGIGLIYSIPTLVKGTTSSFNYLTYLTNQNIFGTPTATETPTNNNEIQKVITTISNKNLIKFDTPKAFNLNLASPNSNVALNTNIKPTTQVSLSELKKDNSGDIRVPLSSNSIIDLVNGGVKLPEGVEQLFYVENEAK</sequence>
<dbReference type="InterPro" id="IPR011050">
    <property type="entry name" value="Pectin_lyase_fold/virulence"/>
</dbReference>
<dbReference type="STRING" id="572480.Arnit_3116"/>